<evidence type="ECO:0000313" key="9">
    <source>
        <dbReference type="Proteomes" id="UP000683557"/>
    </source>
</evidence>
<evidence type="ECO:0000256" key="4">
    <source>
        <dbReference type="ARBA" id="ARBA00022989"/>
    </source>
</evidence>
<feature type="transmembrane region" description="Helical" evidence="7">
    <location>
        <begin position="107"/>
        <end position="127"/>
    </location>
</feature>
<evidence type="ECO:0000256" key="2">
    <source>
        <dbReference type="ARBA" id="ARBA00022475"/>
    </source>
</evidence>
<keyword evidence="3 7" id="KW-0812">Transmembrane</keyword>
<evidence type="ECO:0000256" key="6">
    <source>
        <dbReference type="SAM" id="MobiDB-lite"/>
    </source>
</evidence>
<feature type="compositionally biased region" description="Basic and acidic residues" evidence="6">
    <location>
        <begin position="762"/>
        <end position="779"/>
    </location>
</feature>
<protein>
    <submittedName>
        <fullName evidence="8">Type IV secretory system conjugative DNA transfer family protein</fullName>
    </submittedName>
</protein>
<feature type="transmembrane region" description="Helical" evidence="7">
    <location>
        <begin position="78"/>
        <end position="95"/>
    </location>
</feature>
<dbReference type="PANTHER" id="PTHR37937:SF1">
    <property type="entry name" value="CONJUGATIVE TRANSFER: DNA TRANSPORT"/>
    <property type="match status" value="1"/>
</dbReference>
<organism evidence="8 9">
    <name type="scientific">Geomonas oryzisoli</name>
    <dbReference type="NCBI Taxonomy" id="2847992"/>
    <lineage>
        <taxon>Bacteria</taxon>
        <taxon>Pseudomonadati</taxon>
        <taxon>Thermodesulfobacteriota</taxon>
        <taxon>Desulfuromonadia</taxon>
        <taxon>Geobacterales</taxon>
        <taxon>Geobacteraceae</taxon>
        <taxon>Geomonas</taxon>
    </lineage>
</organism>
<dbReference type="EMBL" id="CP076723">
    <property type="protein sequence ID" value="QWV93427.1"/>
    <property type="molecule type" value="Genomic_DNA"/>
</dbReference>
<keyword evidence="2" id="KW-1003">Cell membrane</keyword>
<dbReference type="PANTHER" id="PTHR37937">
    <property type="entry name" value="CONJUGATIVE TRANSFER: DNA TRANSPORT"/>
    <property type="match status" value="1"/>
</dbReference>
<evidence type="ECO:0000256" key="3">
    <source>
        <dbReference type="ARBA" id="ARBA00022692"/>
    </source>
</evidence>
<keyword evidence="9" id="KW-1185">Reference proteome</keyword>
<keyword evidence="5 7" id="KW-0472">Membrane</keyword>
<evidence type="ECO:0000256" key="1">
    <source>
        <dbReference type="ARBA" id="ARBA00004651"/>
    </source>
</evidence>
<dbReference type="Pfam" id="PF02534">
    <property type="entry name" value="T4SS-DNA_transf"/>
    <property type="match status" value="1"/>
</dbReference>
<reference evidence="8 9" key="1">
    <citation type="submission" date="2021-06" db="EMBL/GenBank/DDBJ databases">
        <title>Gemonas diversity in paddy soil.</title>
        <authorList>
            <person name="Liu G."/>
        </authorList>
    </citation>
    <scope>NUCLEOTIDE SEQUENCE [LARGE SCALE GENOMIC DNA]</scope>
    <source>
        <strain evidence="8 9">RG10</strain>
    </source>
</reference>
<accession>A0ABX8J8M7</accession>
<sequence length="792" mass="88663">MRPKLFALLRLVVAVSLVVLGAWMATQSFAAVYGYRDSLGEPWFRLAGRALYPPFRFLYWDALQNGNGAEHFARSWRYLYGGITLGLLVFLSGVPGRFSFRVLRRHLVVLGCLLPGLACALGGLFLAAQLQARLARYPVSLGAPFRYWYRIPLYRPHSFLAWRIMFQRDPAYRRDFNRVQWLAWGGLLLGVVVSGRLWLRLKKPEPVADSHGTARWAGEEVLEQARLYGEHGVVLGRSQSGRLLSHDREEHVLLLAPPRSGKGVGVIVPTLFSWPHSVVITDIKGENWGISAGYRKSELGNLVLRFNPTAEEGCARFNPLEEIRVGTLKEVADTQNIADILVNPFGEGMQNHWDKTSYDLLVGTILHILYSPEIKEKNLATLALILSDPERSFDDTLKAMLTARHDPEFSFGWQSATGTPTPTHPVVASAARAMLDRADTERSGVKSTALASLALYRDPLVARNTSCSDFSITDLMQHEKPVSLYLAIPTSEISRTKPLYRMIMNMLGRKCTESMEFKEGRQVVSYRHRLLLLMDEFQSLGQLEFFEAALAFIAGYGIKALLVVQNLEQIRKYYGPHNSIFSNCNVRVVFTPNDIESAELISRMLGEKTELVTSTSYSGRRLDFWLRNTTHSTQEIARRLLTPGEVLEFPEKEEIIFLAGHPPIRANKIRHFKDRSFKSRVRAAPAVSDTIAVAGRNPIAAVVAAAQGGKEEVRLPIWGGTAWQTEENEEAAPVPVPAPVQEREVSTPPPAAQEPGGGTQEEMPRWARELMESRHREEKPETEDDGTGGVTL</sequence>
<proteinExistence type="predicted"/>
<dbReference type="RefSeq" id="WP_216800144.1">
    <property type="nucleotide sequence ID" value="NZ_CP076723.1"/>
</dbReference>
<evidence type="ECO:0000313" key="8">
    <source>
        <dbReference type="EMBL" id="QWV93427.1"/>
    </source>
</evidence>
<dbReference type="CDD" id="cd01127">
    <property type="entry name" value="TrwB_TraG_TraD_VirD4"/>
    <property type="match status" value="2"/>
</dbReference>
<comment type="subcellular location">
    <subcellularLocation>
        <location evidence="1">Cell membrane</location>
        <topology evidence="1">Multi-pass membrane protein</topology>
    </subcellularLocation>
</comment>
<name>A0ABX8J8M7_9BACT</name>
<dbReference type="InterPro" id="IPR003688">
    <property type="entry name" value="TraG/VirD4"/>
</dbReference>
<dbReference type="InterPro" id="IPR051539">
    <property type="entry name" value="T4SS-coupling_protein"/>
</dbReference>
<evidence type="ECO:0000256" key="7">
    <source>
        <dbReference type="SAM" id="Phobius"/>
    </source>
</evidence>
<keyword evidence="4 7" id="KW-1133">Transmembrane helix</keyword>
<evidence type="ECO:0000256" key="5">
    <source>
        <dbReference type="ARBA" id="ARBA00023136"/>
    </source>
</evidence>
<feature type="region of interest" description="Disordered" evidence="6">
    <location>
        <begin position="726"/>
        <end position="792"/>
    </location>
</feature>
<gene>
    <name evidence="8" type="ORF">KP004_20060</name>
</gene>
<dbReference type="Proteomes" id="UP000683557">
    <property type="component" value="Chromosome"/>
</dbReference>